<evidence type="ECO:0000313" key="2">
    <source>
        <dbReference type="Proteomes" id="UP001186974"/>
    </source>
</evidence>
<dbReference type="EMBL" id="JAWDJW010004656">
    <property type="protein sequence ID" value="KAK3073122.1"/>
    <property type="molecule type" value="Genomic_DNA"/>
</dbReference>
<proteinExistence type="predicted"/>
<sequence>NIVRLLRYVCDAILCSNHGRRGGTEYESHLWARRPYKDIDRLVALVRHQAECVTDRFAQVEADGTVKKGLIDEVAASRRYSYSRRAALLLQRTITAVLIKLLAWFKSREINVRYYAQTGSSPGFVKGPVGSSESIHLSLTAEHPAVVSLALFINNQSLSSIKVMEGPRILEEHELLCWDHVIGLVGLARIYHVTGSTKNLPPAL</sequence>
<organism evidence="1 2">
    <name type="scientific">Coniosporium uncinatum</name>
    <dbReference type="NCBI Taxonomy" id="93489"/>
    <lineage>
        <taxon>Eukaryota</taxon>
        <taxon>Fungi</taxon>
        <taxon>Dikarya</taxon>
        <taxon>Ascomycota</taxon>
        <taxon>Pezizomycotina</taxon>
        <taxon>Dothideomycetes</taxon>
        <taxon>Dothideomycetes incertae sedis</taxon>
        <taxon>Coniosporium</taxon>
    </lineage>
</organism>
<gene>
    <name evidence="1" type="ORF">LTS18_014502</name>
</gene>
<feature type="non-terminal residue" evidence="1">
    <location>
        <position position="1"/>
    </location>
</feature>
<protein>
    <submittedName>
        <fullName evidence="1">Uncharacterized protein</fullName>
    </submittedName>
</protein>
<comment type="caution">
    <text evidence="1">The sequence shown here is derived from an EMBL/GenBank/DDBJ whole genome shotgun (WGS) entry which is preliminary data.</text>
</comment>
<evidence type="ECO:0000313" key="1">
    <source>
        <dbReference type="EMBL" id="KAK3073122.1"/>
    </source>
</evidence>
<accession>A0ACC3DGV6</accession>
<reference evidence="1" key="1">
    <citation type="submission" date="2024-09" db="EMBL/GenBank/DDBJ databases">
        <title>Black Yeasts Isolated from many extreme environments.</title>
        <authorList>
            <person name="Coleine C."/>
            <person name="Stajich J.E."/>
            <person name="Selbmann L."/>
        </authorList>
    </citation>
    <scope>NUCLEOTIDE SEQUENCE</scope>
    <source>
        <strain evidence="1">CCFEE 5737</strain>
    </source>
</reference>
<name>A0ACC3DGV6_9PEZI</name>
<keyword evidence="2" id="KW-1185">Reference proteome</keyword>
<dbReference type="Proteomes" id="UP001186974">
    <property type="component" value="Unassembled WGS sequence"/>
</dbReference>